<proteinExistence type="predicted"/>
<dbReference type="InterPro" id="IPR051009">
    <property type="entry name" value="PRM"/>
</dbReference>
<evidence type="ECO:0000313" key="5">
    <source>
        <dbReference type="Proteomes" id="UP000243515"/>
    </source>
</evidence>
<keyword evidence="5" id="KW-1185">Reference proteome</keyword>
<keyword evidence="3" id="KW-0732">Signal</keyword>
<evidence type="ECO:0000313" key="4">
    <source>
        <dbReference type="EMBL" id="OXV09226.1"/>
    </source>
</evidence>
<feature type="compositionally biased region" description="Low complexity" evidence="1">
    <location>
        <begin position="41"/>
        <end position="93"/>
    </location>
</feature>
<reference evidence="4 5" key="1">
    <citation type="journal article" date="2015" name="Environ. Microbiol.">
        <title>Metagenome sequence of Elaphomyces granulatus from sporocarp tissue reveals Ascomycota ectomycorrhizal fingerprints of genome expansion and a Proteobacteria-rich microbiome.</title>
        <authorList>
            <person name="Quandt C.A."/>
            <person name="Kohler A."/>
            <person name="Hesse C.N."/>
            <person name="Sharpton T.J."/>
            <person name="Martin F."/>
            <person name="Spatafora J.W."/>
        </authorList>
    </citation>
    <scope>NUCLEOTIDE SEQUENCE [LARGE SCALE GENOMIC DNA]</scope>
    <source>
        <strain evidence="4 5">OSC145934</strain>
    </source>
</reference>
<protein>
    <recommendedName>
        <fullName evidence="6">Vacuolar membrane protein</fullName>
    </recommendedName>
</protein>
<dbReference type="PANTHER" id="PTHR36089">
    <property type="entry name" value="CHITIN SYNTHASE 3 COMPLEX PROTEIN CSI2-RELATED"/>
    <property type="match status" value="1"/>
</dbReference>
<name>A0A232LYQ3_9EURO</name>
<gene>
    <name evidence="4" type="ORF">Egran_03011</name>
</gene>
<feature type="region of interest" description="Disordered" evidence="1">
    <location>
        <begin position="172"/>
        <end position="216"/>
    </location>
</feature>
<feature type="chain" id="PRO_5012940776" description="Vacuolar membrane protein" evidence="3">
    <location>
        <begin position="33"/>
        <end position="327"/>
    </location>
</feature>
<feature type="region of interest" description="Disordered" evidence="1">
    <location>
        <begin position="33"/>
        <end position="93"/>
    </location>
</feature>
<feature type="transmembrane region" description="Helical" evidence="2">
    <location>
        <begin position="131"/>
        <end position="153"/>
    </location>
</feature>
<dbReference type="Proteomes" id="UP000243515">
    <property type="component" value="Unassembled WGS sequence"/>
</dbReference>
<keyword evidence="2" id="KW-0472">Membrane</keyword>
<evidence type="ECO:0000256" key="2">
    <source>
        <dbReference type="SAM" id="Phobius"/>
    </source>
</evidence>
<keyword evidence="2" id="KW-1133">Transmembrane helix</keyword>
<sequence>MRLSRYRLPVGPQPALMAALFLTSLIIGRGFAQTTSDSNQSTGATKAPTAASGTTAATANTAPSSNSNLPALSTSTTSSDSLPSLTTSSASLPSLTAPSDAATTYSIPVATVPPTANAPYMQQSNLPEGTVFIAVGGALGLIGLSVLAWRALVAWSINRSVRRAALRHAQLETKTVPHSKQKQRRSSHHHHGSAMSMEKLSTNHRHSNISSKIPSSQSGLFFSPTAGAGMHTQANRGSSYLPAGYYAAGSAAPGGTHSRTHTASPPSSPTLPPSRGQEVSYQRMSNWGDSNSSLNLNHPPQGRAPSAYLEDLFESHAPASRGEHTSR</sequence>
<evidence type="ECO:0008006" key="6">
    <source>
        <dbReference type="Google" id="ProtNLM"/>
    </source>
</evidence>
<dbReference type="GO" id="GO:0000324">
    <property type="term" value="C:fungal-type vacuole"/>
    <property type="evidence" value="ECO:0007669"/>
    <property type="project" value="TreeGrafter"/>
</dbReference>
<feature type="signal peptide" evidence="3">
    <location>
        <begin position="1"/>
        <end position="32"/>
    </location>
</feature>
<feature type="region of interest" description="Disordered" evidence="1">
    <location>
        <begin position="251"/>
        <end position="327"/>
    </location>
</feature>
<dbReference type="EMBL" id="NPHW01003637">
    <property type="protein sequence ID" value="OXV09226.1"/>
    <property type="molecule type" value="Genomic_DNA"/>
</dbReference>
<feature type="compositionally biased region" description="Basic residues" evidence="1">
    <location>
        <begin position="177"/>
        <end position="192"/>
    </location>
</feature>
<feature type="compositionally biased region" description="Polar residues" evidence="1">
    <location>
        <begin position="277"/>
        <end position="298"/>
    </location>
</feature>
<dbReference type="PANTHER" id="PTHR36089:SF1">
    <property type="entry name" value="CHITIN SYNTHASE 3 COMPLEX PROTEIN CSI2-RELATED"/>
    <property type="match status" value="1"/>
</dbReference>
<comment type="caution">
    <text evidence="4">The sequence shown here is derived from an EMBL/GenBank/DDBJ whole genome shotgun (WGS) entry which is preliminary data.</text>
</comment>
<dbReference type="AlphaFoldDB" id="A0A232LYQ3"/>
<evidence type="ECO:0000256" key="1">
    <source>
        <dbReference type="SAM" id="MobiDB-lite"/>
    </source>
</evidence>
<keyword evidence="2" id="KW-0812">Transmembrane</keyword>
<feature type="compositionally biased region" description="Low complexity" evidence="1">
    <location>
        <begin position="251"/>
        <end position="265"/>
    </location>
</feature>
<accession>A0A232LYQ3</accession>
<organism evidence="4 5">
    <name type="scientific">Elaphomyces granulatus</name>
    <dbReference type="NCBI Taxonomy" id="519963"/>
    <lineage>
        <taxon>Eukaryota</taxon>
        <taxon>Fungi</taxon>
        <taxon>Dikarya</taxon>
        <taxon>Ascomycota</taxon>
        <taxon>Pezizomycotina</taxon>
        <taxon>Eurotiomycetes</taxon>
        <taxon>Eurotiomycetidae</taxon>
        <taxon>Eurotiales</taxon>
        <taxon>Elaphomycetaceae</taxon>
        <taxon>Elaphomyces</taxon>
    </lineage>
</organism>
<dbReference type="OrthoDB" id="2159384at2759"/>
<evidence type="ECO:0000256" key="3">
    <source>
        <dbReference type="SAM" id="SignalP"/>
    </source>
</evidence>